<gene>
    <name evidence="3" type="ORF">sm9_1196</name>
</gene>
<sequence>MNHYLEYKKRNDLEKKILKYDDSDLKDILIRNKNLIKEFSSLSSSEIDKKIKNINNTTITNLLINNIDISEINSELDKINKYEIKDIVKENFPLDEPRELQLETISKIYDAIEKGYKYIILEAVSGYGKSLIAATLSNIYSEEKSYFLTTTNQLANQYFYDFKKYDFVKMNPRSSFSCKKTPMKCSAYLCKYSKCRYYKYSDFNKDFDKPLSCEYLYSLKEILKSNSIICTYDFFINENFYHSNYFNTRKLLICDEAHNLDEKISESISLKINPKQFTEDMKLNIKKELQHINQNNDYYFYLLKFRTNYKNRLNNVKKGSALYIKLKKRIDDISKFMDNFKNNENMTFEVDSDNYWIFKPLKINKMADDSLLSYGDVSIFMSSSIFDLENFAFDLGIDKNKIYSIRVPNIFDLSKHKVEISPNFDMSGEPIETGTAEDCLPTIKKILKKHKHEKGVIHTFNYEQMKYIVSNIKNNRFITHDSENREKILENFKTSDKPLVLVSPSMNEGIDIPGDLCRFQIIFKLPYLPYENTWINKRKNLYEDGKEWYDYKMLTKLIQSYGRGIRFEEDYCKTYILDNRLFDKINEDLEDKEIIPKYFINSIENLNQNIE</sequence>
<dbReference type="SMART" id="SM00487">
    <property type="entry name" value="DEXDc"/>
    <property type="match status" value="1"/>
</dbReference>
<name>A0A0U2V3D7_9EURY</name>
<dbReference type="GO" id="GO:0006139">
    <property type="term" value="P:nucleobase-containing compound metabolic process"/>
    <property type="evidence" value="ECO:0007669"/>
    <property type="project" value="InterPro"/>
</dbReference>
<dbReference type="GO" id="GO:0003677">
    <property type="term" value="F:DNA binding"/>
    <property type="evidence" value="ECO:0007669"/>
    <property type="project" value="InterPro"/>
</dbReference>
<keyword evidence="3" id="KW-0378">Hydrolase</keyword>
<protein>
    <submittedName>
        <fullName evidence="3">ATP-dependent DNA helicase</fullName>
    </submittedName>
</protein>
<dbReference type="InterPro" id="IPR027417">
    <property type="entry name" value="P-loop_NTPase"/>
</dbReference>
<evidence type="ECO:0000313" key="4">
    <source>
        <dbReference type="Proteomes" id="UP000067738"/>
    </source>
</evidence>
<dbReference type="SMART" id="SM00491">
    <property type="entry name" value="HELICc2"/>
    <property type="match status" value="1"/>
</dbReference>
<feature type="domain" description="ATP-dependent helicase C-terminal" evidence="2">
    <location>
        <begin position="462"/>
        <end position="583"/>
    </location>
</feature>
<dbReference type="OrthoDB" id="76985at2157"/>
<dbReference type="GO" id="GO:0016818">
    <property type="term" value="F:hydrolase activity, acting on acid anhydrides, in phosphorus-containing anhydrides"/>
    <property type="evidence" value="ECO:0007669"/>
    <property type="project" value="InterPro"/>
</dbReference>
<dbReference type="InterPro" id="IPR006555">
    <property type="entry name" value="ATP-dep_Helicase_C"/>
</dbReference>
<dbReference type="PANTHER" id="PTHR11472:SF34">
    <property type="entry name" value="REGULATOR OF TELOMERE ELONGATION HELICASE 1"/>
    <property type="match status" value="1"/>
</dbReference>
<dbReference type="Pfam" id="PF13307">
    <property type="entry name" value="Helicase_C_2"/>
    <property type="match status" value="1"/>
</dbReference>
<keyword evidence="3" id="KW-0347">Helicase</keyword>
<evidence type="ECO:0000259" key="2">
    <source>
        <dbReference type="SMART" id="SM00491"/>
    </source>
</evidence>
<organism evidence="3 4">
    <name type="scientific">Methanobrevibacter millerae</name>
    <dbReference type="NCBI Taxonomy" id="230361"/>
    <lineage>
        <taxon>Archaea</taxon>
        <taxon>Methanobacteriati</taxon>
        <taxon>Methanobacteriota</taxon>
        <taxon>Methanomada group</taxon>
        <taxon>Methanobacteria</taxon>
        <taxon>Methanobacteriales</taxon>
        <taxon>Methanobacteriaceae</taxon>
        <taxon>Methanobrevibacter</taxon>
    </lineage>
</organism>
<dbReference type="Gene3D" id="3.40.50.300">
    <property type="entry name" value="P-loop containing nucleotide triphosphate hydrolases"/>
    <property type="match status" value="2"/>
</dbReference>
<dbReference type="SUPFAM" id="SSF52540">
    <property type="entry name" value="P-loop containing nucleoside triphosphate hydrolases"/>
    <property type="match status" value="2"/>
</dbReference>
<reference evidence="3 4" key="1">
    <citation type="submission" date="2015-04" db="EMBL/GenBank/DDBJ databases">
        <title>The complete genome sequence of the rumen methanogen Methanobrevibacter millerae SM9.</title>
        <authorList>
            <person name="Leahy S.C."/>
            <person name="Kelly W.J."/>
            <person name="Pacheco D.M."/>
            <person name="Li D."/>
            <person name="Altermann E."/>
            <person name="Attwood G.T."/>
        </authorList>
    </citation>
    <scope>NUCLEOTIDE SEQUENCE [LARGE SCALE GENOMIC DNA]</scope>
    <source>
        <strain evidence="3 4">SM9</strain>
    </source>
</reference>
<dbReference type="InterPro" id="IPR006935">
    <property type="entry name" value="Helicase/UvrB_N"/>
</dbReference>
<evidence type="ECO:0000259" key="1">
    <source>
        <dbReference type="SMART" id="SM00487"/>
    </source>
</evidence>
<dbReference type="EMBL" id="CP011266">
    <property type="protein sequence ID" value="ALT68978.1"/>
    <property type="molecule type" value="Genomic_DNA"/>
</dbReference>
<dbReference type="PATRIC" id="fig|230361.4.peg.1238"/>
<keyword evidence="3" id="KW-0067">ATP-binding</keyword>
<proteinExistence type="predicted"/>
<dbReference type="RefSeq" id="WP_058739254.1">
    <property type="nucleotide sequence ID" value="NZ_CP011266.1"/>
</dbReference>
<evidence type="ECO:0000313" key="3">
    <source>
        <dbReference type="EMBL" id="ALT68978.1"/>
    </source>
</evidence>
<feature type="domain" description="Helicase ATP-binding" evidence="1">
    <location>
        <begin position="93"/>
        <end position="327"/>
    </location>
</feature>
<dbReference type="GO" id="GO:0005524">
    <property type="term" value="F:ATP binding"/>
    <property type="evidence" value="ECO:0007669"/>
    <property type="project" value="InterPro"/>
</dbReference>
<keyword evidence="4" id="KW-1185">Reference proteome</keyword>
<keyword evidence="3" id="KW-0547">Nucleotide-binding</keyword>
<dbReference type="Proteomes" id="UP000067738">
    <property type="component" value="Chromosome"/>
</dbReference>
<dbReference type="PANTHER" id="PTHR11472">
    <property type="entry name" value="DNA REPAIR DEAD HELICASE RAD3/XP-D SUBFAMILY MEMBER"/>
    <property type="match status" value="1"/>
</dbReference>
<accession>A0A0U2V3D7</accession>
<dbReference type="GO" id="GO:0003678">
    <property type="term" value="F:DNA helicase activity"/>
    <property type="evidence" value="ECO:0007669"/>
    <property type="project" value="TreeGrafter"/>
</dbReference>
<dbReference type="KEGG" id="mmil:sm9_1196"/>
<dbReference type="InterPro" id="IPR014001">
    <property type="entry name" value="Helicase_ATP-bd"/>
</dbReference>
<dbReference type="InterPro" id="IPR045028">
    <property type="entry name" value="DinG/Rad3-like"/>
</dbReference>
<dbReference type="Pfam" id="PF04851">
    <property type="entry name" value="ResIII"/>
    <property type="match status" value="1"/>
</dbReference>
<dbReference type="AlphaFoldDB" id="A0A0U2V3D7"/>
<dbReference type="GeneID" id="26736157"/>